<dbReference type="AlphaFoldDB" id="A0A8H6MJB2"/>
<evidence type="ECO:0000313" key="3">
    <source>
        <dbReference type="Proteomes" id="UP000652219"/>
    </source>
</evidence>
<keyword evidence="3" id="KW-1185">Reference proteome</keyword>
<dbReference type="EMBL" id="WIGN01000557">
    <property type="protein sequence ID" value="KAF6788722.1"/>
    <property type="molecule type" value="Genomic_DNA"/>
</dbReference>
<reference evidence="2 3" key="1">
    <citation type="journal article" date="2020" name="Phytopathology">
        <title>Genome Sequence Resources of Colletotrichum truncatum, C. plurivorum, C. musicola, and C. sojae: Four Species Pathogenic to Soybean (Glycine max).</title>
        <authorList>
            <person name="Rogerio F."/>
            <person name="Boufleur T.R."/>
            <person name="Ciampi-Guillardi M."/>
            <person name="Sukno S.A."/>
            <person name="Thon M.R."/>
            <person name="Massola Junior N.S."/>
            <person name="Baroncelli R."/>
        </authorList>
    </citation>
    <scope>NUCLEOTIDE SEQUENCE [LARGE SCALE GENOMIC DNA]</scope>
    <source>
        <strain evidence="2 3">LFN0009</strain>
    </source>
</reference>
<feature type="non-terminal residue" evidence="2">
    <location>
        <position position="1"/>
    </location>
</feature>
<organism evidence="2 3">
    <name type="scientific">Colletotrichum sojae</name>
    <dbReference type="NCBI Taxonomy" id="2175907"/>
    <lineage>
        <taxon>Eukaryota</taxon>
        <taxon>Fungi</taxon>
        <taxon>Dikarya</taxon>
        <taxon>Ascomycota</taxon>
        <taxon>Pezizomycotina</taxon>
        <taxon>Sordariomycetes</taxon>
        <taxon>Hypocreomycetidae</taxon>
        <taxon>Glomerellales</taxon>
        <taxon>Glomerellaceae</taxon>
        <taxon>Colletotrichum</taxon>
        <taxon>Colletotrichum orchidearum species complex</taxon>
    </lineage>
</organism>
<accession>A0A8H6MJB2</accession>
<dbReference type="Proteomes" id="UP000652219">
    <property type="component" value="Unassembled WGS sequence"/>
</dbReference>
<feature type="region of interest" description="Disordered" evidence="1">
    <location>
        <begin position="127"/>
        <end position="150"/>
    </location>
</feature>
<protein>
    <submittedName>
        <fullName evidence="2">Uncharacterized protein</fullName>
    </submittedName>
</protein>
<gene>
    <name evidence="2" type="ORF">CSOJ01_14964</name>
</gene>
<feature type="compositionally biased region" description="Basic and acidic residues" evidence="1">
    <location>
        <begin position="139"/>
        <end position="150"/>
    </location>
</feature>
<feature type="region of interest" description="Disordered" evidence="1">
    <location>
        <begin position="1"/>
        <end position="27"/>
    </location>
</feature>
<feature type="compositionally biased region" description="Basic residues" evidence="1">
    <location>
        <begin position="127"/>
        <end position="138"/>
    </location>
</feature>
<proteinExistence type="predicted"/>
<evidence type="ECO:0000256" key="1">
    <source>
        <dbReference type="SAM" id="MobiDB-lite"/>
    </source>
</evidence>
<feature type="compositionally biased region" description="Low complexity" evidence="1">
    <location>
        <begin position="1"/>
        <end position="13"/>
    </location>
</feature>
<name>A0A8H6MJB2_9PEZI</name>
<comment type="caution">
    <text evidence="2">The sequence shown here is derived from an EMBL/GenBank/DDBJ whole genome shotgun (WGS) entry which is preliminary data.</text>
</comment>
<sequence length="361" mass="41292">GNTYGNGRSNTRGGNRGQPRGRGRQNRRRPEYPAWFWRWIQYDYANLFSYGSPPREIFDEDLSELSSNADSEKRGHKYDDWECDCASDDSDCNCSIPCSDDESDEELGGFFHDDDLDYQFKQAKASRDKHKRQMRKNRRRDEAATMSAEDKEKAYDEVRRDLLLEIEGAIRDINAAATSADREVSNKILRECSYRLVPAAKLRNEHLAMTAFNSTLRLNISDVSEHRKPSGTEVLELMGHMTVNGKVAMSSGTSSFLGPDRTGKMVFTTEDGQPGAVVQFHDRDYIEKPPLTLYHGPGGYFAFSGVRCTPARERAEAAEMKRLYVESEMSEPSSPQSPKESWFEMNHRMGAYYDSRYSEYF</sequence>
<evidence type="ECO:0000313" key="2">
    <source>
        <dbReference type="EMBL" id="KAF6788722.1"/>
    </source>
</evidence>